<evidence type="ECO:0000256" key="1">
    <source>
        <dbReference type="ARBA" id="ARBA00023015"/>
    </source>
</evidence>
<feature type="domain" description="HTH tetR-type" evidence="5">
    <location>
        <begin position="13"/>
        <end position="73"/>
    </location>
</feature>
<dbReference type="GO" id="GO:0003700">
    <property type="term" value="F:DNA-binding transcription factor activity"/>
    <property type="evidence" value="ECO:0007669"/>
    <property type="project" value="TreeGrafter"/>
</dbReference>
<evidence type="ECO:0000259" key="5">
    <source>
        <dbReference type="PROSITE" id="PS50977"/>
    </source>
</evidence>
<proteinExistence type="predicted"/>
<dbReference type="Pfam" id="PF00440">
    <property type="entry name" value="TetR_N"/>
    <property type="match status" value="1"/>
</dbReference>
<dbReference type="PROSITE" id="PS01081">
    <property type="entry name" value="HTH_TETR_1"/>
    <property type="match status" value="1"/>
</dbReference>
<dbReference type="InterPro" id="IPR023772">
    <property type="entry name" value="DNA-bd_HTH_TetR-type_CS"/>
</dbReference>
<dbReference type="PANTHER" id="PTHR30055:SF240">
    <property type="entry name" value="HTH-TYPE TRANSCRIPTIONAL REGULATOR ACRR"/>
    <property type="match status" value="1"/>
</dbReference>
<sequence>MITGKPRERKNRETRREQIAQAALRIIAQRGVRALTTASIAQEVGISEANLYRHFKNKDEILSEMVEIIGNDIMRSLKDVFGSDGAPAEKLRRIFVFHLTLIESNEGIPRLVFSEEMHRGNKELREKFLALISRYAEQLHLLIREGQEAGAFRQTLDPLKTATMFIGMVQISTLLWSLKGFTHSLVDEGMEMWENFEKCIQVE</sequence>
<dbReference type="Pfam" id="PF17938">
    <property type="entry name" value="TetR_C_29"/>
    <property type="match status" value="1"/>
</dbReference>
<name>A0A953SH89_9BACT</name>
<dbReference type="PRINTS" id="PR00455">
    <property type="entry name" value="HTHTETR"/>
</dbReference>
<dbReference type="InterPro" id="IPR001647">
    <property type="entry name" value="HTH_TetR"/>
</dbReference>
<evidence type="ECO:0000313" key="6">
    <source>
        <dbReference type="EMBL" id="MBZ0157754.1"/>
    </source>
</evidence>
<keyword evidence="2 4" id="KW-0238">DNA-binding</keyword>
<comment type="caution">
    <text evidence="6">The sequence shown here is derived from an EMBL/GenBank/DDBJ whole genome shotgun (WGS) entry which is preliminary data.</text>
</comment>
<evidence type="ECO:0000256" key="2">
    <source>
        <dbReference type="ARBA" id="ARBA00023125"/>
    </source>
</evidence>
<dbReference type="Proteomes" id="UP000705867">
    <property type="component" value="Unassembled WGS sequence"/>
</dbReference>
<evidence type="ECO:0000256" key="3">
    <source>
        <dbReference type="ARBA" id="ARBA00023163"/>
    </source>
</evidence>
<dbReference type="SUPFAM" id="SSF46689">
    <property type="entry name" value="Homeodomain-like"/>
    <property type="match status" value="1"/>
</dbReference>
<dbReference type="EMBL" id="JAIOIV010000127">
    <property type="protein sequence ID" value="MBZ0157754.1"/>
    <property type="molecule type" value="Genomic_DNA"/>
</dbReference>
<dbReference type="InterPro" id="IPR050109">
    <property type="entry name" value="HTH-type_TetR-like_transc_reg"/>
</dbReference>
<keyword evidence="1" id="KW-0805">Transcription regulation</keyword>
<dbReference type="AlphaFoldDB" id="A0A953SH89"/>
<reference evidence="6" key="2">
    <citation type="submission" date="2021-08" db="EMBL/GenBank/DDBJ databases">
        <authorList>
            <person name="Dalcin Martins P."/>
        </authorList>
    </citation>
    <scope>NUCLEOTIDE SEQUENCE</scope>
    <source>
        <strain evidence="6">MAG_39</strain>
    </source>
</reference>
<evidence type="ECO:0000256" key="4">
    <source>
        <dbReference type="PROSITE-ProRule" id="PRU00335"/>
    </source>
</evidence>
<organism evidence="6 7">
    <name type="scientific">Candidatus Nitrobium versatile</name>
    <dbReference type="NCBI Taxonomy" id="2884831"/>
    <lineage>
        <taxon>Bacteria</taxon>
        <taxon>Pseudomonadati</taxon>
        <taxon>Nitrospirota</taxon>
        <taxon>Nitrospiria</taxon>
        <taxon>Nitrospirales</taxon>
        <taxon>Nitrospiraceae</taxon>
        <taxon>Candidatus Nitrobium</taxon>
    </lineage>
</organism>
<evidence type="ECO:0000313" key="7">
    <source>
        <dbReference type="Proteomes" id="UP000705867"/>
    </source>
</evidence>
<dbReference type="InterPro" id="IPR009057">
    <property type="entry name" value="Homeodomain-like_sf"/>
</dbReference>
<dbReference type="GO" id="GO:0000976">
    <property type="term" value="F:transcription cis-regulatory region binding"/>
    <property type="evidence" value="ECO:0007669"/>
    <property type="project" value="TreeGrafter"/>
</dbReference>
<dbReference type="SUPFAM" id="SSF48498">
    <property type="entry name" value="Tetracyclin repressor-like, C-terminal domain"/>
    <property type="match status" value="1"/>
</dbReference>
<protein>
    <submittedName>
        <fullName evidence="6">TetR/AcrR family transcriptional regulator</fullName>
    </submittedName>
</protein>
<gene>
    <name evidence="6" type="ORF">K8I29_16280</name>
</gene>
<dbReference type="InterPro" id="IPR036271">
    <property type="entry name" value="Tet_transcr_reg_TetR-rel_C_sf"/>
</dbReference>
<dbReference type="InterPro" id="IPR041474">
    <property type="entry name" value="NicS_C"/>
</dbReference>
<reference evidence="6" key="1">
    <citation type="journal article" date="2021" name="bioRxiv">
        <title>Unraveling nitrogen, sulfur and carbon metabolic pathways and microbial community transcriptional responses to substrate deprivation and toxicity stresses in a bioreactor mimicking anoxic brackish coastal sediment conditions.</title>
        <authorList>
            <person name="Martins P.D."/>
            <person name="Echeveste M.J."/>
            <person name="Arshad A."/>
            <person name="Kurth J."/>
            <person name="Ouboter H."/>
            <person name="Jetten M.S.M."/>
            <person name="Welte C.U."/>
        </authorList>
    </citation>
    <scope>NUCLEOTIDE SEQUENCE</scope>
    <source>
        <strain evidence="6">MAG_39</strain>
    </source>
</reference>
<keyword evidence="3" id="KW-0804">Transcription</keyword>
<dbReference type="Gene3D" id="1.10.357.10">
    <property type="entry name" value="Tetracycline Repressor, domain 2"/>
    <property type="match status" value="1"/>
</dbReference>
<dbReference type="PROSITE" id="PS50977">
    <property type="entry name" value="HTH_TETR_2"/>
    <property type="match status" value="1"/>
</dbReference>
<accession>A0A953SH89</accession>
<dbReference type="PANTHER" id="PTHR30055">
    <property type="entry name" value="HTH-TYPE TRANSCRIPTIONAL REGULATOR RUTR"/>
    <property type="match status" value="1"/>
</dbReference>
<feature type="DNA-binding region" description="H-T-H motif" evidence="4">
    <location>
        <begin position="36"/>
        <end position="55"/>
    </location>
</feature>